<accession>Q21XG6</accession>
<dbReference type="EMBL" id="CP000267">
    <property type="protein sequence ID" value="ABD69537.1"/>
    <property type="molecule type" value="Genomic_DNA"/>
</dbReference>
<name>Q21XG6_ALBFT</name>
<dbReference type="KEGG" id="rfr:Rfer_1808"/>
<protein>
    <submittedName>
        <fullName evidence="1">Uncharacterized protein</fullName>
    </submittedName>
</protein>
<sequence>MTTSTLHSLNLAPAQPSNVGDAFHGLVVAGHRLALALWAAAGSLISVGQPQTAKTAFEEAEELRAFAVEQIDSDPRFADDLFAAANRHESSARI</sequence>
<proteinExistence type="predicted"/>
<reference evidence="2" key="1">
    <citation type="submission" date="2006-02" db="EMBL/GenBank/DDBJ databases">
        <title>Complete sequence of chromosome of Rhodoferax ferrireducens DSM 15236.</title>
        <authorList>
            <person name="Copeland A."/>
            <person name="Lucas S."/>
            <person name="Lapidus A."/>
            <person name="Barry K."/>
            <person name="Detter J.C."/>
            <person name="Glavina del Rio T."/>
            <person name="Hammon N."/>
            <person name="Israni S."/>
            <person name="Pitluck S."/>
            <person name="Brettin T."/>
            <person name="Bruce D."/>
            <person name="Han C."/>
            <person name="Tapia R."/>
            <person name="Gilna P."/>
            <person name="Kiss H."/>
            <person name="Schmutz J."/>
            <person name="Larimer F."/>
            <person name="Land M."/>
            <person name="Kyrpides N."/>
            <person name="Ivanova N."/>
            <person name="Richardson P."/>
        </authorList>
    </citation>
    <scope>NUCLEOTIDE SEQUENCE [LARGE SCALE GENOMIC DNA]</scope>
    <source>
        <strain evidence="2">ATCC BAA-621 / DSM 15236 / T118</strain>
    </source>
</reference>
<dbReference type="OrthoDB" id="8913124at2"/>
<dbReference type="HOGENOM" id="CLU_2397117_0_0_4"/>
<dbReference type="AlphaFoldDB" id="Q21XG6"/>
<dbReference type="STRING" id="338969.Rfer_1808"/>
<dbReference type="RefSeq" id="WP_011464105.1">
    <property type="nucleotide sequence ID" value="NC_007908.1"/>
</dbReference>
<keyword evidence="2" id="KW-1185">Reference proteome</keyword>
<organism evidence="1 2">
    <name type="scientific">Albidiferax ferrireducens (strain ATCC BAA-621 / DSM 15236 / T118)</name>
    <name type="common">Rhodoferax ferrireducens</name>
    <dbReference type="NCBI Taxonomy" id="338969"/>
    <lineage>
        <taxon>Bacteria</taxon>
        <taxon>Pseudomonadati</taxon>
        <taxon>Pseudomonadota</taxon>
        <taxon>Betaproteobacteria</taxon>
        <taxon>Burkholderiales</taxon>
        <taxon>Comamonadaceae</taxon>
        <taxon>Rhodoferax</taxon>
    </lineage>
</organism>
<dbReference type="Proteomes" id="UP000008332">
    <property type="component" value="Chromosome"/>
</dbReference>
<dbReference type="eggNOG" id="ENOG502ZF1Z">
    <property type="taxonomic scope" value="Bacteria"/>
</dbReference>
<evidence type="ECO:0000313" key="1">
    <source>
        <dbReference type="EMBL" id="ABD69537.1"/>
    </source>
</evidence>
<gene>
    <name evidence="1" type="ordered locus">Rfer_1808</name>
</gene>
<evidence type="ECO:0000313" key="2">
    <source>
        <dbReference type="Proteomes" id="UP000008332"/>
    </source>
</evidence>